<dbReference type="InterPro" id="IPR045886">
    <property type="entry name" value="ThiF/MoeB/HesA"/>
</dbReference>
<evidence type="ECO:0000313" key="2">
    <source>
        <dbReference type="EMBL" id="MBM7038618.1"/>
    </source>
</evidence>
<keyword evidence="3" id="KW-1185">Reference proteome</keyword>
<dbReference type="InterPro" id="IPR000594">
    <property type="entry name" value="ThiF_NAD_FAD-bd"/>
</dbReference>
<dbReference type="Pfam" id="PF00899">
    <property type="entry name" value="ThiF"/>
    <property type="match status" value="1"/>
</dbReference>
<comment type="caution">
    <text evidence="2">The sequence shown here is derived from an EMBL/GenBank/DDBJ whole genome shotgun (WGS) entry which is preliminary data.</text>
</comment>
<gene>
    <name evidence="2" type="ORF">JQC93_19765</name>
</gene>
<sequence>MLTDREFMRYNRQLSLDDIGESGQLNLKQSHVLIVGCGGLGSSAALFLAASGVGRLVVADGDDVDSSNLQRQIVFREVDQDSNKATAMAEQLKQLNSHVSVRAIPKHLDGMQLQMEISLADVVLDCTDNIETRHAINGACFRTKTPLISGSAIGWQGQLACFDYQQDTPCYRCLYAFEHMAPGTKCSDAGIMGPVVGIIGNYQALQAIKFITKQDRSQFGKLFLFDAQYLDWRSLNLSRDPSCTVCGGEHEIAL</sequence>
<name>A0ABS2HQX4_9VIBR</name>
<dbReference type="InterPro" id="IPR035985">
    <property type="entry name" value="Ubiquitin-activating_enz"/>
</dbReference>
<reference evidence="2 3" key="1">
    <citation type="submission" date="2021-02" db="EMBL/GenBank/DDBJ databases">
        <authorList>
            <person name="Park J.-S."/>
        </authorList>
    </citation>
    <scope>NUCLEOTIDE SEQUENCE [LARGE SCALE GENOMIC DNA]</scope>
    <source>
        <strain evidence="2 3">188UL20-2</strain>
    </source>
</reference>
<evidence type="ECO:0000259" key="1">
    <source>
        <dbReference type="Pfam" id="PF00899"/>
    </source>
</evidence>
<organism evidence="2 3">
    <name type="scientific">Vibrio ulleungensis</name>
    <dbReference type="NCBI Taxonomy" id="2807619"/>
    <lineage>
        <taxon>Bacteria</taxon>
        <taxon>Pseudomonadati</taxon>
        <taxon>Pseudomonadota</taxon>
        <taxon>Gammaproteobacteria</taxon>
        <taxon>Vibrionales</taxon>
        <taxon>Vibrionaceae</taxon>
        <taxon>Vibrio</taxon>
    </lineage>
</organism>
<feature type="domain" description="THIF-type NAD/FAD binding fold" evidence="1">
    <location>
        <begin position="10"/>
        <end position="245"/>
    </location>
</feature>
<dbReference type="Proteomes" id="UP000809621">
    <property type="component" value="Unassembled WGS sequence"/>
</dbReference>
<dbReference type="SUPFAM" id="SSF69572">
    <property type="entry name" value="Activating enzymes of the ubiquitin-like proteins"/>
    <property type="match status" value="1"/>
</dbReference>
<evidence type="ECO:0000313" key="3">
    <source>
        <dbReference type="Proteomes" id="UP000809621"/>
    </source>
</evidence>
<accession>A0ABS2HQX4</accession>
<dbReference type="EMBL" id="JAFEUM010000014">
    <property type="protein sequence ID" value="MBM7038618.1"/>
    <property type="molecule type" value="Genomic_DNA"/>
</dbReference>
<dbReference type="PANTHER" id="PTHR10953:SF240">
    <property type="entry name" value="SULFUR CARRIER PROTEIN THIS ADENYLYLTRANSFERASE"/>
    <property type="match status" value="1"/>
</dbReference>
<protein>
    <submittedName>
        <fullName evidence="2">HesA/MoeB/ThiF family protein</fullName>
    </submittedName>
</protein>
<dbReference type="NCBIfam" id="NF004281">
    <property type="entry name" value="PRK05690.1"/>
    <property type="match status" value="1"/>
</dbReference>
<proteinExistence type="predicted"/>
<dbReference type="PANTHER" id="PTHR10953">
    <property type="entry name" value="UBIQUITIN-ACTIVATING ENZYME E1"/>
    <property type="match status" value="1"/>
</dbReference>
<dbReference type="RefSeq" id="WP_205160050.1">
    <property type="nucleotide sequence ID" value="NZ_JAFEUM010000014.1"/>
</dbReference>
<dbReference type="CDD" id="cd00757">
    <property type="entry name" value="ThiF_MoeB_HesA_family"/>
    <property type="match status" value="1"/>
</dbReference>
<dbReference type="Gene3D" id="3.40.50.720">
    <property type="entry name" value="NAD(P)-binding Rossmann-like Domain"/>
    <property type="match status" value="1"/>
</dbReference>